<evidence type="ECO:0000313" key="14">
    <source>
        <dbReference type="Proteomes" id="UP000314986"/>
    </source>
</evidence>
<dbReference type="GO" id="GO:0005524">
    <property type="term" value="F:ATP binding"/>
    <property type="evidence" value="ECO:0007669"/>
    <property type="project" value="UniProtKB-KW"/>
</dbReference>
<dbReference type="GO" id="GO:0005829">
    <property type="term" value="C:cytosol"/>
    <property type="evidence" value="ECO:0007669"/>
    <property type="project" value="TreeGrafter"/>
</dbReference>
<feature type="binding site" evidence="12">
    <location>
        <position position="206"/>
    </location>
    <ligand>
        <name>[4Fe-4S] cluster</name>
        <dbReference type="ChEBI" id="CHEBI:49883"/>
        <note>ligand shared between dimeric partners</note>
    </ligand>
</feature>
<dbReference type="Pfam" id="PF10609">
    <property type="entry name" value="ParA"/>
    <property type="match status" value="1"/>
</dbReference>
<keyword evidence="8 12" id="KW-0408">Iron</keyword>
<dbReference type="Ensembl" id="ENSCMIT00000015291.1">
    <property type="protein sequence ID" value="ENSCMIP00000014978.1"/>
    <property type="gene ID" value="ENSCMIG00000007351.1"/>
</dbReference>
<dbReference type="GO" id="GO:0140663">
    <property type="term" value="F:ATP-dependent FeS chaperone activity"/>
    <property type="evidence" value="ECO:0007669"/>
    <property type="project" value="InterPro"/>
</dbReference>
<dbReference type="GeneTree" id="ENSGT00950000183193"/>
<comment type="similarity">
    <text evidence="12">Belongs to the Mrp/NBP35 ATP-binding proteins family. NUBP2/CFD1 subfamily.</text>
</comment>
<dbReference type="CTD" id="10101"/>
<evidence type="ECO:0000256" key="9">
    <source>
        <dbReference type="ARBA" id="ARBA00023014"/>
    </source>
</evidence>
<dbReference type="GO" id="GO:0046872">
    <property type="term" value="F:metal ion binding"/>
    <property type="evidence" value="ECO:0007669"/>
    <property type="project" value="UniProtKB-KW"/>
</dbReference>
<dbReference type="GO" id="GO:0005634">
    <property type="term" value="C:nucleus"/>
    <property type="evidence" value="ECO:0007669"/>
    <property type="project" value="UniProtKB-ARBA"/>
</dbReference>
<dbReference type="SUPFAM" id="SSF52540">
    <property type="entry name" value="P-loop containing nucleoside triphosphate hydrolases"/>
    <property type="match status" value="1"/>
</dbReference>
<evidence type="ECO:0000256" key="1">
    <source>
        <dbReference type="ARBA" id="ARBA00004114"/>
    </source>
</evidence>
<gene>
    <name evidence="13" type="primary">nubp2</name>
    <name evidence="12" type="synonym">NUBP2</name>
</gene>
<dbReference type="PANTHER" id="PTHR23264:SF19">
    <property type="entry name" value="CYTOSOLIC FE-S CLUSTER ASSEMBLY FACTOR NUBP2"/>
    <property type="match status" value="1"/>
</dbReference>
<keyword evidence="14" id="KW-1185">Reference proteome</keyword>
<reference evidence="13" key="5">
    <citation type="submission" date="2025-09" db="UniProtKB">
        <authorList>
            <consortium name="Ensembl"/>
        </authorList>
    </citation>
    <scope>IDENTIFICATION</scope>
</reference>
<evidence type="ECO:0000256" key="6">
    <source>
        <dbReference type="ARBA" id="ARBA00022741"/>
    </source>
</evidence>
<dbReference type="KEGG" id="cmk:103188257"/>
<reference evidence="14" key="3">
    <citation type="journal article" date="2014" name="Nature">
        <title>Elephant shark genome provides unique insights into gnathostome evolution.</title>
        <authorList>
            <consortium name="International Elephant Shark Genome Sequencing Consortium"/>
            <person name="Venkatesh B."/>
            <person name="Lee A.P."/>
            <person name="Ravi V."/>
            <person name="Maurya A.K."/>
            <person name="Lian M.M."/>
            <person name="Swann J.B."/>
            <person name="Ohta Y."/>
            <person name="Flajnik M.F."/>
            <person name="Sutoh Y."/>
            <person name="Kasahara M."/>
            <person name="Hoon S."/>
            <person name="Gangu V."/>
            <person name="Roy S.W."/>
            <person name="Irimia M."/>
            <person name="Korzh V."/>
            <person name="Kondrychyn I."/>
            <person name="Lim Z.W."/>
            <person name="Tay B.H."/>
            <person name="Tohari S."/>
            <person name="Kong K.W."/>
            <person name="Ho S."/>
            <person name="Lorente-Galdos B."/>
            <person name="Quilez J."/>
            <person name="Marques-Bonet T."/>
            <person name="Raney B.J."/>
            <person name="Ingham P.W."/>
            <person name="Tay A."/>
            <person name="Hillier L.W."/>
            <person name="Minx P."/>
            <person name="Boehm T."/>
            <person name="Wilson R.K."/>
            <person name="Brenner S."/>
            <person name="Warren W.C."/>
        </authorList>
    </citation>
    <scope>NUCLEOTIDE SEQUENCE [LARGE SCALE GENOMIC DNA]</scope>
</reference>
<dbReference type="InterPro" id="IPR027417">
    <property type="entry name" value="P-loop_NTPase"/>
</dbReference>
<dbReference type="InterPro" id="IPR033756">
    <property type="entry name" value="YlxH/NBP35"/>
</dbReference>
<dbReference type="PANTHER" id="PTHR23264">
    <property type="entry name" value="NUCLEOTIDE-BINDING PROTEIN NBP35 YEAST -RELATED"/>
    <property type="match status" value="1"/>
</dbReference>
<sequence>MRSRREAPKMEEAAPEKDNLASVDHILLVLSGKGGVGKSTITSELALALRNAGKKVGILDIDLCGPSIPRMLNTLNSAVHQCDAGWVPVYVDKEKTISVMSIGFLLETQDEAVIWRGPKKTALIKQFISDVAWGELDYLIVDTPPGTSDEHISVVESLRRYKPDGAVLVTTPQAVSIGDVRRELTFCKKTGLPVLGIIENMSGFVCPNCSECTNVFSTGGGEALAQESGVPFLGRVPLDPQLTRSLEEGRDFIQAFPESATFDAISNIAQKVLNDVGKPSALDT</sequence>
<keyword evidence="9 12" id="KW-0411">Iron-sulfur</keyword>
<name>A0A4W3HDH8_CALMI</name>
<reference evidence="14" key="2">
    <citation type="journal article" date="2007" name="PLoS Biol.">
        <title>Survey sequencing and comparative analysis of the elephant shark (Callorhinchus milii) genome.</title>
        <authorList>
            <person name="Venkatesh B."/>
            <person name="Kirkness E.F."/>
            <person name="Loh Y.H."/>
            <person name="Halpern A.L."/>
            <person name="Lee A.P."/>
            <person name="Johnson J."/>
            <person name="Dandona N."/>
            <person name="Viswanathan L.D."/>
            <person name="Tay A."/>
            <person name="Venter J.C."/>
            <person name="Strausberg R.L."/>
            <person name="Brenner S."/>
        </authorList>
    </citation>
    <scope>NUCLEOTIDE SEQUENCE [LARGE SCALE GENOMIC DNA]</scope>
</reference>
<dbReference type="AlphaFoldDB" id="A0A4W3HDH8"/>
<dbReference type="FunCoup" id="A0A4W3HDH8">
    <property type="interactions" value="196"/>
</dbReference>
<protein>
    <submittedName>
        <fullName evidence="13">Nucleotide binding protein 2 (MinD homolog, E. coli)</fullName>
    </submittedName>
</protein>
<dbReference type="HAMAP" id="MF_02040">
    <property type="entry name" value="Mrp_NBP35"/>
    <property type="match status" value="1"/>
</dbReference>
<evidence type="ECO:0000256" key="7">
    <source>
        <dbReference type="ARBA" id="ARBA00022840"/>
    </source>
</evidence>
<keyword evidence="5 12" id="KW-0479">Metal-binding</keyword>
<comment type="cofactor">
    <cofactor evidence="12">
        <name>[4Fe-4S] cluster</name>
        <dbReference type="ChEBI" id="CHEBI:49883"/>
    </cofactor>
    <text evidence="12">Binds 4 [4Fe-4S] clusters per heterotetramer. Contains two stable clusters in the N-termini of NUBP1 and two labile, bridging clusters between subunits of the NUBP1-NUBP2 heterotetramer.</text>
</comment>
<organism evidence="13 14">
    <name type="scientific">Callorhinchus milii</name>
    <name type="common">Ghost shark</name>
    <dbReference type="NCBI Taxonomy" id="7868"/>
    <lineage>
        <taxon>Eukaryota</taxon>
        <taxon>Metazoa</taxon>
        <taxon>Chordata</taxon>
        <taxon>Craniata</taxon>
        <taxon>Vertebrata</taxon>
        <taxon>Chondrichthyes</taxon>
        <taxon>Holocephali</taxon>
        <taxon>Chimaeriformes</taxon>
        <taxon>Callorhinchidae</taxon>
        <taxon>Callorhinchus</taxon>
    </lineage>
</organism>
<evidence type="ECO:0000256" key="4">
    <source>
        <dbReference type="ARBA" id="ARBA00022490"/>
    </source>
</evidence>
<evidence type="ECO:0000256" key="3">
    <source>
        <dbReference type="ARBA" id="ARBA00022485"/>
    </source>
</evidence>
<dbReference type="RefSeq" id="XP_007906373.1">
    <property type="nucleotide sequence ID" value="XM_007908182.2"/>
</dbReference>
<dbReference type="PROSITE" id="PS01215">
    <property type="entry name" value="MRP"/>
    <property type="match status" value="1"/>
</dbReference>
<comment type="subunit">
    <text evidence="11">Heterotetramer of 2 NUBP1 and 2 NUBP2 chains. Interacts with KIFC1. Interacts with NUBP1.</text>
</comment>
<evidence type="ECO:0000256" key="8">
    <source>
        <dbReference type="ARBA" id="ARBA00023004"/>
    </source>
</evidence>
<dbReference type="InterPro" id="IPR028600">
    <property type="entry name" value="NUBP2/Cfd1_eukaryotes"/>
</dbReference>
<evidence type="ECO:0000256" key="10">
    <source>
        <dbReference type="ARBA" id="ARBA00053368"/>
    </source>
</evidence>
<dbReference type="GO" id="GO:0016226">
    <property type="term" value="P:iron-sulfur cluster assembly"/>
    <property type="evidence" value="ECO:0007669"/>
    <property type="project" value="UniProtKB-UniRule"/>
</dbReference>
<reference evidence="14" key="1">
    <citation type="journal article" date="2006" name="Science">
        <title>Ancient noncoding elements conserved in the human genome.</title>
        <authorList>
            <person name="Venkatesh B."/>
            <person name="Kirkness E.F."/>
            <person name="Loh Y.H."/>
            <person name="Halpern A.L."/>
            <person name="Lee A.P."/>
            <person name="Johnson J."/>
            <person name="Dandona N."/>
            <person name="Viswanathan L.D."/>
            <person name="Tay A."/>
            <person name="Venter J.C."/>
            <person name="Strausberg R.L."/>
            <person name="Brenner S."/>
        </authorList>
    </citation>
    <scope>NUCLEOTIDE SEQUENCE [LARGE SCALE GENOMIC DNA]</scope>
</reference>
<reference evidence="13" key="4">
    <citation type="submission" date="2025-08" db="UniProtKB">
        <authorList>
            <consortium name="Ensembl"/>
        </authorList>
    </citation>
    <scope>IDENTIFICATION</scope>
</reference>
<evidence type="ECO:0000313" key="13">
    <source>
        <dbReference type="Ensembl" id="ENSCMIP00000014978.1"/>
    </source>
</evidence>
<dbReference type="OMA" id="WIPVFAD"/>
<comment type="function">
    <text evidence="10">Component of the cytosolic iron-sulfur (Fe/S) protein assembly (CIA) machinery. Required for maturation of extramitochondrial Fe-S proteins. The NUBP1-NUBP2 heterotetramer forms a Fe-S scaffold complex, mediating the de novo assembly of an Fe-S cluster and its transfer to target apoproteins. Negatively regulates cilium formation and structure.</text>
</comment>
<evidence type="ECO:0000256" key="5">
    <source>
        <dbReference type="ARBA" id="ARBA00022723"/>
    </source>
</evidence>
<feature type="binding site" evidence="12">
    <location>
        <begin position="32"/>
        <end position="39"/>
    </location>
    <ligand>
        <name>ATP</name>
        <dbReference type="ChEBI" id="CHEBI:30616"/>
    </ligand>
</feature>
<evidence type="ECO:0000256" key="12">
    <source>
        <dbReference type="HAMAP-Rule" id="MF_03039"/>
    </source>
</evidence>
<dbReference type="Gene3D" id="3.40.50.300">
    <property type="entry name" value="P-loop containing nucleotide triphosphate hydrolases"/>
    <property type="match status" value="1"/>
</dbReference>
<dbReference type="STRING" id="7868.ENSCMIP00000014978"/>
<accession>A0A4W3HDH8</accession>
<dbReference type="InParanoid" id="A0A4W3HDH8"/>
<feature type="binding site" evidence="12">
    <location>
        <position position="209"/>
    </location>
    <ligand>
        <name>[4Fe-4S] cluster</name>
        <dbReference type="ChEBI" id="CHEBI:49883"/>
        <note>ligand shared between dimeric partners</note>
    </ligand>
</feature>
<dbReference type="InterPro" id="IPR019591">
    <property type="entry name" value="Mrp/NBP35_ATP-bd"/>
</dbReference>
<dbReference type="InterPro" id="IPR000808">
    <property type="entry name" value="Mrp-like_CS"/>
</dbReference>
<evidence type="ECO:0000256" key="11">
    <source>
        <dbReference type="ARBA" id="ARBA00065349"/>
    </source>
</evidence>
<dbReference type="GO" id="GO:0005930">
    <property type="term" value="C:axoneme"/>
    <property type="evidence" value="ECO:0007669"/>
    <property type="project" value="UniProtKB-SubCell"/>
</dbReference>
<keyword evidence="7 12" id="KW-0067">ATP-binding</keyword>
<proteinExistence type="inferred from homology"/>
<dbReference type="GeneID" id="103188257"/>
<evidence type="ECO:0000256" key="2">
    <source>
        <dbReference type="ARBA" id="ARBA00004430"/>
    </source>
</evidence>
<dbReference type="GO" id="GO:0051539">
    <property type="term" value="F:4 iron, 4 sulfur cluster binding"/>
    <property type="evidence" value="ECO:0007669"/>
    <property type="project" value="UniProtKB-UniRule"/>
</dbReference>
<dbReference type="CDD" id="cd02037">
    <property type="entry name" value="Mrp_NBP35"/>
    <property type="match status" value="1"/>
</dbReference>
<keyword evidence="3 12" id="KW-0004">4Fe-4S</keyword>
<keyword evidence="6 12" id="KW-0547">Nucleotide-binding</keyword>
<keyword evidence="4 12" id="KW-0963">Cytoplasm</keyword>
<comment type="subcellular location">
    <subcellularLocation>
        <location evidence="2">Cytoplasm</location>
        <location evidence="2">Cytoskeleton</location>
        <location evidence="2">Cilium axoneme</location>
    </subcellularLocation>
    <subcellularLocation>
        <location evidence="1">Cytoplasm</location>
        <location evidence="1">Cytoskeleton</location>
        <location evidence="1">Microtubule organizing center</location>
        <location evidence="1">Centrosome</location>
        <location evidence="1">Centriole</location>
    </subcellularLocation>
</comment>
<dbReference type="HAMAP" id="MF_03039">
    <property type="entry name" value="NUBP2"/>
    <property type="match status" value="1"/>
</dbReference>
<dbReference type="OrthoDB" id="1741334at2759"/>
<dbReference type="GO" id="GO:0005814">
    <property type="term" value="C:centriole"/>
    <property type="evidence" value="ECO:0007669"/>
    <property type="project" value="UniProtKB-SubCell"/>
</dbReference>
<dbReference type="FunFam" id="3.40.50.300:FF:000796">
    <property type="entry name" value="Cytosolic Fe-S cluster assembly factor NUBP2"/>
    <property type="match status" value="1"/>
</dbReference>
<dbReference type="Proteomes" id="UP000314986">
    <property type="component" value="Unassembled WGS sequence"/>
</dbReference>